<dbReference type="PROSITE" id="PS51194">
    <property type="entry name" value="HELICASE_CTER"/>
    <property type="match status" value="1"/>
</dbReference>
<name>A0AAW5N8A5_9BACT</name>
<keyword evidence="7" id="KW-0347">Helicase</keyword>
<feature type="region of interest" description="Disordered" evidence="3">
    <location>
        <begin position="1"/>
        <end position="25"/>
    </location>
</feature>
<dbReference type="InterPro" id="IPR027417">
    <property type="entry name" value="P-loop_NTPase"/>
</dbReference>
<feature type="region of interest" description="Disordered" evidence="3">
    <location>
        <begin position="692"/>
        <end position="751"/>
    </location>
</feature>
<dbReference type="Gene3D" id="3.40.50.300">
    <property type="entry name" value="P-loop containing nucleotide triphosphate hydrolases"/>
    <property type="match status" value="1"/>
</dbReference>
<dbReference type="PROSITE" id="PS51192">
    <property type="entry name" value="HELICASE_ATP_BIND_1"/>
    <property type="match status" value="1"/>
</dbReference>
<sequence length="839" mass="96337">MEKTSKSKPKQKSKKTKKAPPKVSYHYKPDNLTLEQWQIALRQQAAQKENFAISEMNAKEYPGYYRVANPVSHNEYRVVFRGHESPWNYCSCMDFKTSQLGTCKHLEAVKLWIAEKRKKIHREQPSYTSVYLSYRKERKVCLRIGTDNAEEFRQLAQPYFTPEGEMRPESLNTISEFLHKAFQLNNSFRWYNDAWDFIAEKRDKRNREKFLEEENTDAIFNSLLKTPLFPYQKEGIRFAYRAGKSIIADEMGLGKTIQAIGTAELMRKQGLVSSALILCPTSLKYQWKKEIEKFTDADAIVIEGNHLKRKELYKAEEFYKIVSYNSACKDIQVMRSLTTDLLIMDEVQRLKNWNTQIAKAARHIESAYAVVLSGTPLENKLEELYSVVQFVDQYALGPYYQFVDQTIIKSDTGKTIGYKGLNAVGEQLHDILLRRRKKDVALQLPERMDKILFVPMTEQQQAMHDECQSIVAQLVMKWNRQRFLSEKDQKRLLLLLSQMRMVCDSTYILDQKSRYDTKVDEVMNILNNVFESSDEKVVIFSQWERMTRLIAAELDKLGIRYEYLHGGVPSEKRKVLMENFTELPESRVFISTDAGSTGLNLQVASILINIDLPWNPAILEQRIARIYRIGQQRNIQIINLVAPSSLEERILSTLNFKTSLFEGILDNGEDSIFLEGSKLDKIMENIASSFATPKEKNKEDGTVILTGDQEEIKPKTSAPTDSPNEAEEEKTESESERKATLEEKPQTEEELHEGILEEMGGISDTCVSSEKPAPAQLIQQGVSFLSGLAKTLQSPEATRELVDSLIEEDKETGQTTLRIPVPDKESVTNLLNAIGKLFS</sequence>
<keyword evidence="7" id="KW-0547">Nucleotide-binding</keyword>
<dbReference type="SMART" id="SM00487">
    <property type="entry name" value="DEXDc"/>
    <property type="match status" value="1"/>
</dbReference>
<dbReference type="RefSeq" id="WP_258335735.1">
    <property type="nucleotide sequence ID" value="NZ_JANRHJ010000008.1"/>
</dbReference>
<keyword evidence="2" id="KW-0479">Metal-binding</keyword>
<dbReference type="InterPro" id="IPR001650">
    <property type="entry name" value="Helicase_C-like"/>
</dbReference>
<dbReference type="Pfam" id="PF00271">
    <property type="entry name" value="Helicase_C"/>
    <property type="match status" value="1"/>
</dbReference>
<dbReference type="Gene3D" id="3.40.50.10810">
    <property type="entry name" value="Tandem AAA-ATPase domain"/>
    <property type="match status" value="1"/>
</dbReference>
<feature type="domain" description="Helicase C-terminal" evidence="6">
    <location>
        <begin position="521"/>
        <end position="680"/>
    </location>
</feature>
<keyword evidence="8" id="KW-1185">Reference proteome</keyword>
<dbReference type="InterPro" id="IPR038718">
    <property type="entry name" value="SNF2-like_sf"/>
</dbReference>
<evidence type="ECO:0000259" key="6">
    <source>
        <dbReference type="PROSITE" id="PS51194"/>
    </source>
</evidence>
<evidence type="ECO:0000313" key="8">
    <source>
        <dbReference type="Proteomes" id="UP001204579"/>
    </source>
</evidence>
<dbReference type="CDD" id="cd18793">
    <property type="entry name" value="SF2_C_SNF"/>
    <property type="match status" value="1"/>
</dbReference>
<feature type="compositionally biased region" description="Basic residues" evidence="3">
    <location>
        <begin position="1"/>
        <end position="20"/>
    </location>
</feature>
<keyword evidence="7" id="KW-0067">ATP-binding</keyword>
<dbReference type="InterPro" id="IPR049730">
    <property type="entry name" value="SNF2/RAD54-like_C"/>
</dbReference>
<dbReference type="Proteomes" id="UP001204579">
    <property type="component" value="Unassembled WGS sequence"/>
</dbReference>
<feature type="domain" description="SWIM-type" evidence="4">
    <location>
        <begin position="76"/>
        <end position="114"/>
    </location>
</feature>
<dbReference type="SUPFAM" id="SSF52540">
    <property type="entry name" value="P-loop containing nucleoside triphosphate hydrolases"/>
    <property type="match status" value="2"/>
</dbReference>
<feature type="compositionally biased region" description="Basic and acidic residues" evidence="3">
    <location>
        <begin position="732"/>
        <end position="751"/>
    </location>
</feature>
<dbReference type="AlphaFoldDB" id="A0AAW5N8A5"/>
<dbReference type="GO" id="GO:0008270">
    <property type="term" value="F:zinc ion binding"/>
    <property type="evidence" value="ECO:0007669"/>
    <property type="project" value="UniProtKB-KW"/>
</dbReference>
<dbReference type="EMBL" id="JANRHJ010000008">
    <property type="protein sequence ID" value="MCR8873949.1"/>
    <property type="molecule type" value="Genomic_DNA"/>
</dbReference>
<keyword evidence="2" id="KW-0862">Zinc</keyword>
<feature type="domain" description="Helicase ATP-binding" evidence="5">
    <location>
        <begin position="236"/>
        <end position="394"/>
    </location>
</feature>
<evidence type="ECO:0000256" key="3">
    <source>
        <dbReference type="SAM" id="MobiDB-lite"/>
    </source>
</evidence>
<dbReference type="GO" id="GO:0005524">
    <property type="term" value="F:ATP binding"/>
    <property type="evidence" value="ECO:0007669"/>
    <property type="project" value="InterPro"/>
</dbReference>
<dbReference type="Pfam" id="PF00176">
    <property type="entry name" value="SNF2-rel_dom"/>
    <property type="match status" value="1"/>
</dbReference>
<evidence type="ECO:0000259" key="5">
    <source>
        <dbReference type="PROSITE" id="PS51192"/>
    </source>
</evidence>
<evidence type="ECO:0000256" key="1">
    <source>
        <dbReference type="ARBA" id="ARBA00022801"/>
    </source>
</evidence>
<accession>A0AAW5N8A5</accession>
<evidence type="ECO:0000256" key="2">
    <source>
        <dbReference type="PROSITE-ProRule" id="PRU00325"/>
    </source>
</evidence>
<reference evidence="7 8" key="1">
    <citation type="submission" date="2022-08" db="EMBL/GenBank/DDBJ databases">
        <authorList>
            <person name="Zeman M."/>
            <person name="Kubasova T."/>
        </authorList>
    </citation>
    <scope>NUCLEOTIDE SEQUENCE [LARGE SCALE GENOMIC DNA]</scope>
    <source>
        <strain evidence="7 8">ET62</strain>
    </source>
</reference>
<dbReference type="InterPro" id="IPR014001">
    <property type="entry name" value="Helicase_ATP-bd"/>
</dbReference>
<dbReference type="GO" id="GO:0016787">
    <property type="term" value="F:hydrolase activity"/>
    <property type="evidence" value="ECO:0007669"/>
    <property type="project" value="UniProtKB-KW"/>
</dbReference>
<dbReference type="PANTHER" id="PTHR10799">
    <property type="entry name" value="SNF2/RAD54 HELICASE FAMILY"/>
    <property type="match status" value="1"/>
</dbReference>
<comment type="caution">
    <text evidence="7">The sequence shown here is derived from an EMBL/GenBank/DDBJ whole genome shotgun (WGS) entry which is preliminary data.</text>
</comment>
<protein>
    <submittedName>
        <fullName evidence="7">DEAD/DEAH box helicase</fullName>
    </submittedName>
</protein>
<dbReference type="GO" id="GO:0004386">
    <property type="term" value="F:helicase activity"/>
    <property type="evidence" value="ECO:0007669"/>
    <property type="project" value="UniProtKB-KW"/>
</dbReference>
<evidence type="ECO:0000259" key="4">
    <source>
        <dbReference type="PROSITE" id="PS50966"/>
    </source>
</evidence>
<dbReference type="InterPro" id="IPR000330">
    <property type="entry name" value="SNF2_N"/>
</dbReference>
<dbReference type="InterPro" id="IPR007527">
    <property type="entry name" value="Znf_SWIM"/>
</dbReference>
<gene>
    <name evidence="7" type="ORF">NW209_07975</name>
</gene>
<evidence type="ECO:0000313" key="7">
    <source>
        <dbReference type="EMBL" id="MCR8873949.1"/>
    </source>
</evidence>
<keyword evidence="1" id="KW-0378">Hydrolase</keyword>
<dbReference type="PROSITE" id="PS50966">
    <property type="entry name" value="ZF_SWIM"/>
    <property type="match status" value="1"/>
</dbReference>
<keyword evidence="2" id="KW-0863">Zinc-finger</keyword>
<proteinExistence type="predicted"/>
<organism evidence="7 8">
    <name type="scientific">Phocaeicola barnesiae</name>
    <dbReference type="NCBI Taxonomy" id="376804"/>
    <lineage>
        <taxon>Bacteria</taxon>
        <taxon>Pseudomonadati</taxon>
        <taxon>Bacteroidota</taxon>
        <taxon>Bacteroidia</taxon>
        <taxon>Bacteroidales</taxon>
        <taxon>Bacteroidaceae</taxon>
        <taxon>Phocaeicola</taxon>
    </lineage>
</organism>
<dbReference type="SMART" id="SM00490">
    <property type="entry name" value="HELICc"/>
    <property type="match status" value="1"/>
</dbReference>
<dbReference type="CDD" id="cd17919">
    <property type="entry name" value="DEXHc_Snf"/>
    <property type="match status" value="1"/>
</dbReference>